<dbReference type="STRING" id="1392877.SAMN05216221_3155"/>
<gene>
    <name evidence="2" type="ORF">SAMN05216221_3155</name>
</gene>
<evidence type="ECO:0000256" key="1">
    <source>
        <dbReference type="SAM" id="SignalP"/>
    </source>
</evidence>
<evidence type="ECO:0000313" key="3">
    <source>
        <dbReference type="Proteomes" id="UP000243359"/>
    </source>
</evidence>
<dbReference type="AlphaFoldDB" id="A0A1H1WRJ7"/>
<name>A0A1H1WRJ7_9PSED</name>
<organism evidence="2 3">
    <name type="scientific">Pseudomonas oryzae</name>
    <dbReference type="NCBI Taxonomy" id="1392877"/>
    <lineage>
        <taxon>Bacteria</taxon>
        <taxon>Pseudomonadati</taxon>
        <taxon>Pseudomonadota</taxon>
        <taxon>Gammaproteobacteria</taxon>
        <taxon>Pseudomonadales</taxon>
        <taxon>Pseudomonadaceae</taxon>
        <taxon>Pseudomonas</taxon>
    </lineage>
</organism>
<evidence type="ECO:0008006" key="4">
    <source>
        <dbReference type="Google" id="ProtNLM"/>
    </source>
</evidence>
<dbReference type="RefSeq" id="WP_090350062.1">
    <property type="nucleotide sequence ID" value="NZ_LT629751.1"/>
</dbReference>
<protein>
    <recommendedName>
        <fullName evidence="4">DUF1318 domain-containing protein</fullName>
    </recommendedName>
</protein>
<dbReference type="InterPro" id="IPR008309">
    <property type="entry name" value="YdbL"/>
</dbReference>
<accession>A0A1H1WRJ7</accession>
<dbReference type="Pfam" id="PF07027">
    <property type="entry name" value="DUF1318"/>
    <property type="match status" value="1"/>
</dbReference>
<feature type="signal peptide" evidence="1">
    <location>
        <begin position="1"/>
        <end position="22"/>
    </location>
</feature>
<dbReference type="PIRSF" id="PIRSF025560">
    <property type="entry name" value="UCP025560"/>
    <property type="match status" value="1"/>
</dbReference>
<dbReference type="Proteomes" id="UP000243359">
    <property type="component" value="Chromosome I"/>
</dbReference>
<feature type="chain" id="PRO_5009264717" description="DUF1318 domain-containing protein" evidence="1">
    <location>
        <begin position="23"/>
        <end position="114"/>
    </location>
</feature>
<evidence type="ECO:0000313" key="2">
    <source>
        <dbReference type="EMBL" id="SDS98966.1"/>
    </source>
</evidence>
<sequence length="114" mass="12068">MTLTKRIVTLLLALGLSLQALALDLSGAMTALPAAKAAGQLGEQTDGYLGVVRPGGQAGEIARLINQARRAEYQKLATQNGIKLGDVEALAGKKAIDKTPAGQYIRIDGQWRRK</sequence>
<proteinExistence type="predicted"/>
<keyword evidence="1" id="KW-0732">Signal</keyword>
<reference evidence="3" key="1">
    <citation type="submission" date="2016-10" db="EMBL/GenBank/DDBJ databases">
        <authorList>
            <person name="Varghese N."/>
            <person name="Submissions S."/>
        </authorList>
    </citation>
    <scope>NUCLEOTIDE SEQUENCE [LARGE SCALE GENOMIC DNA]</scope>
    <source>
        <strain evidence="3">KCTC 32247</strain>
    </source>
</reference>
<dbReference type="EMBL" id="LT629751">
    <property type="protein sequence ID" value="SDS98966.1"/>
    <property type="molecule type" value="Genomic_DNA"/>
</dbReference>
<keyword evidence="3" id="KW-1185">Reference proteome</keyword>
<dbReference type="OrthoDB" id="9798130at2"/>